<keyword evidence="2" id="KW-0732">Signal</keyword>
<dbReference type="AlphaFoldDB" id="A0A7S7NLD1"/>
<feature type="signal peptide" evidence="2">
    <location>
        <begin position="1"/>
        <end position="18"/>
    </location>
</feature>
<keyword evidence="5" id="KW-1185">Reference proteome</keyword>
<dbReference type="KEGG" id="pfer:IRI77_23405"/>
<dbReference type="PANTHER" id="PTHR43135">
    <property type="entry name" value="ALPHA-D-RIBOSE 1-METHYLPHOSPHONATE 5-TRIPHOSPHATE DIPHOSPHATASE"/>
    <property type="match status" value="1"/>
</dbReference>
<evidence type="ECO:0000256" key="2">
    <source>
        <dbReference type="SAM" id="SignalP"/>
    </source>
</evidence>
<feature type="region of interest" description="Disordered" evidence="1">
    <location>
        <begin position="413"/>
        <end position="450"/>
    </location>
</feature>
<evidence type="ECO:0000256" key="1">
    <source>
        <dbReference type="SAM" id="MobiDB-lite"/>
    </source>
</evidence>
<evidence type="ECO:0000313" key="5">
    <source>
        <dbReference type="Proteomes" id="UP000593892"/>
    </source>
</evidence>
<dbReference type="RefSeq" id="WP_194447426.1">
    <property type="nucleotide sequence ID" value="NZ_CP063849.1"/>
</dbReference>
<gene>
    <name evidence="4" type="ORF">IRI77_23405</name>
</gene>
<reference evidence="4" key="1">
    <citation type="submission" date="2020-10" db="EMBL/GenBank/DDBJ databases">
        <title>Complete genome sequence of Paludibaculum fermentans P105T, a facultatively anaerobic acidobacterium capable of dissimilatory Fe(III) reduction.</title>
        <authorList>
            <person name="Dedysh S.N."/>
            <person name="Beletsky A.V."/>
            <person name="Kulichevskaya I.S."/>
            <person name="Mardanov A.V."/>
            <person name="Ravin N.V."/>
        </authorList>
    </citation>
    <scope>NUCLEOTIDE SEQUENCE [LARGE SCALE GENOMIC DNA]</scope>
    <source>
        <strain evidence="4">P105</strain>
    </source>
</reference>
<feature type="chain" id="PRO_5032680385" evidence="2">
    <location>
        <begin position="19"/>
        <end position="450"/>
    </location>
</feature>
<keyword evidence="4" id="KW-0378">Hydrolase</keyword>
<sequence>MRTILLGLLTLAALSAQNTVVIQNGIIHTVTKGTITGSVVIVNGKITEVGEKVMTPAGAKIVDASGKHVIPGIIDCHTHIAVDAINEGSVSVSSMVGVDDVVNNERMDIYRALAGGVTTANVLHGSANAIGGRNVVLKMRWGKDADGLVFKEAKPGLKMALGENPKRQGMQTTGFGAQAGQQNLRYPGTRMGVEDVIREAFTNAKEYQKEWKDYEAKKAKGEMALPPRRDLQLETLVEVLEGKRLVHAHCYRADEILMLLRVSQEFGFKIATLQHVLEGYKVAKEIAAAGVGASTFSDWWSYKVEAYDAIPYNAAVLQKKGVLVSLNSDDAGGAELMRRLNTEAGKIMKYGGMTEDEALAMITINPAKQLGIDQLVGSIEAGKQADLVIYDKDPLSIFSKVEKVFIDGQQYFDRDGDMSARPRKEAEKKGLLEKEKETDRRNAPQTRRPS</sequence>
<dbReference type="InterPro" id="IPR051781">
    <property type="entry name" value="Metallo-dep_Hydrolase"/>
</dbReference>
<dbReference type="GO" id="GO:0016810">
    <property type="term" value="F:hydrolase activity, acting on carbon-nitrogen (but not peptide) bonds"/>
    <property type="evidence" value="ECO:0007669"/>
    <property type="project" value="InterPro"/>
</dbReference>
<organism evidence="4 5">
    <name type="scientific">Paludibaculum fermentans</name>
    <dbReference type="NCBI Taxonomy" id="1473598"/>
    <lineage>
        <taxon>Bacteria</taxon>
        <taxon>Pseudomonadati</taxon>
        <taxon>Acidobacteriota</taxon>
        <taxon>Terriglobia</taxon>
        <taxon>Bryobacterales</taxon>
        <taxon>Bryobacteraceae</taxon>
        <taxon>Paludibaculum</taxon>
    </lineage>
</organism>
<accession>A0A7S7NLD1</accession>
<evidence type="ECO:0000313" key="4">
    <source>
        <dbReference type="EMBL" id="QOY85756.1"/>
    </source>
</evidence>
<dbReference type="CDD" id="cd01309">
    <property type="entry name" value="Met_dep_hydrolase_C"/>
    <property type="match status" value="1"/>
</dbReference>
<feature type="compositionally biased region" description="Basic and acidic residues" evidence="1">
    <location>
        <begin position="413"/>
        <end position="442"/>
    </location>
</feature>
<dbReference type="PANTHER" id="PTHR43135:SF3">
    <property type="entry name" value="ALPHA-D-RIBOSE 1-METHYLPHOSPHONATE 5-TRIPHOSPHATE DIPHOSPHATASE"/>
    <property type="match status" value="1"/>
</dbReference>
<dbReference type="EMBL" id="CP063849">
    <property type="protein sequence ID" value="QOY85756.1"/>
    <property type="molecule type" value="Genomic_DNA"/>
</dbReference>
<dbReference type="Proteomes" id="UP000593892">
    <property type="component" value="Chromosome"/>
</dbReference>
<dbReference type="Gene3D" id="3.20.20.140">
    <property type="entry name" value="Metal-dependent hydrolases"/>
    <property type="match status" value="1"/>
</dbReference>
<evidence type="ECO:0000259" key="3">
    <source>
        <dbReference type="Pfam" id="PF01979"/>
    </source>
</evidence>
<dbReference type="Gene3D" id="2.30.40.10">
    <property type="entry name" value="Urease, subunit C, domain 1"/>
    <property type="match status" value="1"/>
</dbReference>
<dbReference type="InterPro" id="IPR032466">
    <property type="entry name" value="Metal_Hydrolase"/>
</dbReference>
<dbReference type="InterPro" id="IPR011059">
    <property type="entry name" value="Metal-dep_hydrolase_composite"/>
</dbReference>
<name>A0A7S7NLD1_PALFE</name>
<dbReference type="Pfam" id="PF01979">
    <property type="entry name" value="Amidohydro_1"/>
    <property type="match status" value="1"/>
</dbReference>
<protein>
    <submittedName>
        <fullName evidence="4">Amidohydrolase</fullName>
    </submittedName>
</protein>
<dbReference type="SUPFAM" id="SSF51556">
    <property type="entry name" value="Metallo-dependent hydrolases"/>
    <property type="match status" value="1"/>
</dbReference>
<dbReference type="InterPro" id="IPR006680">
    <property type="entry name" value="Amidohydro-rel"/>
</dbReference>
<dbReference type="SUPFAM" id="SSF51338">
    <property type="entry name" value="Composite domain of metallo-dependent hydrolases"/>
    <property type="match status" value="1"/>
</dbReference>
<proteinExistence type="predicted"/>
<feature type="domain" description="Amidohydrolase-related" evidence="3">
    <location>
        <begin position="69"/>
        <end position="408"/>
    </location>
</feature>